<dbReference type="AlphaFoldDB" id="A0A6J4NJK8"/>
<gene>
    <name evidence="2" type="ORF">AVDCRST_MAG93-9470</name>
</gene>
<feature type="transmembrane region" description="Helical" evidence="1">
    <location>
        <begin position="12"/>
        <end position="30"/>
    </location>
</feature>
<name>A0A6J4NJK8_9CHLR</name>
<protein>
    <submittedName>
        <fullName evidence="2">Uncharacterized protein</fullName>
    </submittedName>
</protein>
<organism evidence="2">
    <name type="scientific">uncultured Chloroflexia bacterium</name>
    <dbReference type="NCBI Taxonomy" id="1672391"/>
    <lineage>
        <taxon>Bacteria</taxon>
        <taxon>Bacillati</taxon>
        <taxon>Chloroflexota</taxon>
        <taxon>Chloroflexia</taxon>
        <taxon>environmental samples</taxon>
    </lineage>
</organism>
<sequence length="31" mass="3339">MFSSLTPKQRQMVFAFGLGVLTVIVIAAILS</sequence>
<evidence type="ECO:0000256" key="1">
    <source>
        <dbReference type="SAM" id="Phobius"/>
    </source>
</evidence>
<evidence type="ECO:0000313" key="2">
    <source>
        <dbReference type="EMBL" id="CAA9386230.1"/>
    </source>
</evidence>
<reference evidence="2" key="1">
    <citation type="submission" date="2020-02" db="EMBL/GenBank/DDBJ databases">
        <authorList>
            <person name="Meier V. D."/>
        </authorList>
    </citation>
    <scope>NUCLEOTIDE SEQUENCE</scope>
    <source>
        <strain evidence="2">AVDCRST_MAG93</strain>
    </source>
</reference>
<dbReference type="EMBL" id="CADCTR010003182">
    <property type="protein sequence ID" value="CAA9386230.1"/>
    <property type="molecule type" value="Genomic_DNA"/>
</dbReference>
<keyword evidence="1" id="KW-1133">Transmembrane helix</keyword>
<keyword evidence="1" id="KW-0472">Membrane</keyword>
<proteinExistence type="predicted"/>
<accession>A0A6J4NJK8</accession>
<keyword evidence="1" id="KW-0812">Transmembrane</keyword>